<name>A0A0D8HHP1_9ACTN</name>
<dbReference type="GO" id="GO:0061598">
    <property type="term" value="F:molybdopterin adenylyltransferase activity"/>
    <property type="evidence" value="ECO:0007669"/>
    <property type="project" value="UniProtKB-EC"/>
</dbReference>
<proteinExistence type="predicted"/>
<keyword evidence="5" id="KW-1185">Reference proteome</keyword>
<dbReference type="UniPathway" id="UPA00344"/>
<dbReference type="InterPro" id="IPR036425">
    <property type="entry name" value="MoaB/Mog-like_dom_sf"/>
</dbReference>
<dbReference type="InterPro" id="IPR008284">
    <property type="entry name" value="MoCF_biosynth_CS"/>
</dbReference>
<accession>A0A0D8HHP1</accession>
<dbReference type="EMBL" id="JXYS01000079">
    <property type="protein sequence ID" value="KJF16596.1"/>
    <property type="molecule type" value="Genomic_DNA"/>
</dbReference>
<keyword evidence="4" id="KW-0808">Transferase</keyword>
<dbReference type="PROSITE" id="PS01078">
    <property type="entry name" value="MOCF_BIOSYNTHESIS_1"/>
    <property type="match status" value="1"/>
</dbReference>
<dbReference type="Pfam" id="PF00994">
    <property type="entry name" value="MoCF_biosynth"/>
    <property type="match status" value="1"/>
</dbReference>
<protein>
    <submittedName>
        <fullName evidence="4">Molybdopterin adenylyltransferase</fullName>
        <ecNumber evidence="4">2.7.7.75</ecNumber>
    </submittedName>
</protein>
<evidence type="ECO:0000313" key="4">
    <source>
        <dbReference type="EMBL" id="KJF16596.1"/>
    </source>
</evidence>
<reference evidence="4 5" key="1">
    <citation type="submission" date="2015-01" db="EMBL/GenBank/DDBJ databases">
        <title>Draft genome of the acidophilic iron oxidizer Acidithrix ferrooxidans strain Py-F3.</title>
        <authorList>
            <person name="Poehlein A."/>
            <person name="Eisen S."/>
            <person name="Schloemann M."/>
            <person name="Johnson B.D."/>
            <person name="Daniel R."/>
            <person name="Muehling M."/>
        </authorList>
    </citation>
    <scope>NUCLEOTIDE SEQUENCE [LARGE SCALE GENOMIC DNA]</scope>
    <source>
        <strain evidence="4 5">Py-F3</strain>
    </source>
</reference>
<dbReference type="RefSeq" id="WP_052606267.1">
    <property type="nucleotide sequence ID" value="NZ_JXYS01000079.1"/>
</dbReference>
<organism evidence="4 5">
    <name type="scientific">Acidithrix ferrooxidans</name>
    <dbReference type="NCBI Taxonomy" id="1280514"/>
    <lineage>
        <taxon>Bacteria</taxon>
        <taxon>Bacillati</taxon>
        <taxon>Actinomycetota</taxon>
        <taxon>Acidimicrobiia</taxon>
        <taxon>Acidimicrobiales</taxon>
        <taxon>Acidimicrobiaceae</taxon>
        <taxon>Acidithrix</taxon>
    </lineage>
</organism>
<dbReference type="GO" id="GO:0006777">
    <property type="term" value="P:Mo-molybdopterin cofactor biosynthetic process"/>
    <property type="evidence" value="ECO:0007669"/>
    <property type="project" value="UniProtKB-KW"/>
</dbReference>
<dbReference type="Gene3D" id="3.40.980.10">
    <property type="entry name" value="MoaB/Mog-like domain"/>
    <property type="match status" value="1"/>
</dbReference>
<evidence type="ECO:0000256" key="1">
    <source>
        <dbReference type="ARBA" id="ARBA00005046"/>
    </source>
</evidence>
<gene>
    <name evidence="4" type="primary">mog</name>
    <name evidence="4" type="ORF">AXFE_25640</name>
</gene>
<evidence type="ECO:0000256" key="2">
    <source>
        <dbReference type="ARBA" id="ARBA00023150"/>
    </source>
</evidence>
<evidence type="ECO:0000313" key="5">
    <source>
        <dbReference type="Proteomes" id="UP000032360"/>
    </source>
</evidence>
<dbReference type="Proteomes" id="UP000032360">
    <property type="component" value="Unassembled WGS sequence"/>
</dbReference>
<dbReference type="SUPFAM" id="SSF53218">
    <property type="entry name" value="Molybdenum cofactor biosynthesis proteins"/>
    <property type="match status" value="1"/>
</dbReference>
<keyword evidence="4" id="KW-0548">Nucleotidyltransferase</keyword>
<dbReference type="OrthoDB" id="9794429at2"/>
<dbReference type="PANTHER" id="PTHR43764">
    <property type="entry name" value="MOLYBDENUM COFACTOR BIOSYNTHESIS"/>
    <property type="match status" value="1"/>
</dbReference>
<feature type="domain" description="MoaB/Mog" evidence="3">
    <location>
        <begin position="5"/>
        <end position="144"/>
    </location>
</feature>
<evidence type="ECO:0000259" key="3">
    <source>
        <dbReference type="SMART" id="SM00852"/>
    </source>
</evidence>
<dbReference type="PANTHER" id="PTHR43764:SF1">
    <property type="entry name" value="MOLYBDOPTERIN MOLYBDOTRANSFERASE"/>
    <property type="match status" value="1"/>
</dbReference>
<dbReference type="SMART" id="SM00852">
    <property type="entry name" value="MoCF_biosynth"/>
    <property type="match status" value="1"/>
</dbReference>
<comment type="caution">
    <text evidence="4">The sequence shown here is derived from an EMBL/GenBank/DDBJ whole genome shotgun (WGS) entry which is preliminary data.</text>
</comment>
<comment type="pathway">
    <text evidence="1">Cofactor biosynthesis; molybdopterin biosynthesis.</text>
</comment>
<dbReference type="InterPro" id="IPR001453">
    <property type="entry name" value="MoaB/Mog_dom"/>
</dbReference>
<dbReference type="EC" id="2.7.7.75" evidence="4"/>
<dbReference type="AlphaFoldDB" id="A0A0D8HHP1"/>
<dbReference type="InterPro" id="IPR051920">
    <property type="entry name" value="MPT_Adenylyltrnsfr/MoaC-Rel"/>
</dbReference>
<sequence>MQEAKILTVSDGVASGARQDLSGLAIEELLINNDFVVIERRVCEDGRDVVASNLLELAKDFHGLIVTTGGTGFSKRDQTPEGTALVIEREAPGFSEYMRAANPLGMLSRGKSGIYRSSLILNTPGSPKGATENLQAVIDHLGHALALLEDPANPHPTKP</sequence>
<keyword evidence="2" id="KW-0501">Molybdenum cofactor biosynthesis</keyword>
<dbReference type="STRING" id="1280514.AXFE_25640"/>
<dbReference type="CDD" id="cd00886">
    <property type="entry name" value="MogA_MoaB"/>
    <property type="match status" value="1"/>
</dbReference>